<keyword evidence="4" id="KW-0378">Hydrolase</keyword>
<dbReference type="PROSITE" id="PS00138">
    <property type="entry name" value="SUBTILASE_SER"/>
    <property type="match status" value="1"/>
</dbReference>
<sequence>MLKSLLIAVIILAQVIPLISTNHINTSLNSSLNSNSYITVTVIEQPKNLELLQLYLENHTVLNSSQVEKLFVPQSSINNILQYLKSFNINAKSYLNVIVASGQMKELEKAFNGKFYSLKFNNITYYKFEGNLPSLLGNAIIIGSNVTQAIFKRPDTLYNVTQAVAFSVVTPKDIRLAYNVTPLLREGIDGNGTNIGILDFYGDPYISQQLVQFDKLYNISNPPVFKVVPIGPYNPNDGILNGWALEISLDVEYSHEIAPDAGIYLYVANPSISLPAAIAYIDQQDKVNVVSESFGIPEIYFDLGILSISCIQSLNYEYWLGEVEGITFVAASGDYGGDGYNYYLFPKGSLLFPASDPYVLAAGGSSLYISGNSSVQTAWSGESVYGATTGGYSSIFPSPWYQGAQGFREVPDLVADGNPYTGVPVLYYYNETYLIGGTSVASPTISGIIDLATQIHGKLGFINPLIYKLNNTKAITPITFGYNTPYAVSSQYNPVTGLGYINAGYFVNMISYKPQISVAVQNESYLDGQTVSVIAKAPYYFHLKGYVYNGKSIIKEFPLYFNGTYWVGNFTAEGSGVQEVIISGDNETSGTYIVVGLQAEFLLPEVGIYYQPGGIPILVQLLYPNGSVAEPDANYTAKILSYNPLNNTFTNVTLVSLSKVRIIDISLFGINITSPKYIYGIYNISKNIGGNYLVSINNTFGFDEFVEGIYVVPYIIPSVFTEPTTASPGSNITIGVLAETVGSPNVSVYFYRHGELMYETQINSICIDNNQYYLSNIKIPNNLTKGYYTIIARANYSNNGYTDSGIGFTQIYISSNSLSSLIYEHPKVVLQGTNIILEAKITYPNGTLVKYGAFTAVLLPSFLSQNFDSLSDNYAYPLSYHNGIWLANISVINGSISNSLGLSQEAVSSNWYIYVFGVSASGYPTYLPSTVNFNTLNIIPEIPQSTFILLPYTYIKYFNGSYAYDDYIDYARIVNHNATIINSIVKNITIVNGSVTLINTQLYNYSVSNGTIIFNGTIKPYHSNIVYPQNFASIPNSSSNTELKHVSVSISLSTILSLVVVIISTIITIYLIKKSKPT</sequence>
<keyword evidence="5" id="KW-0720">Serine protease</keyword>
<dbReference type="PANTHER" id="PTHR14218:SF15">
    <property type="entry name" value="TRIPEPTIDYL-PEPTIDASE 1"/>
    <property type="match status" value="1"/>
</dbReference>
<dbReference type="InterPro" id="IPR036852">
    <property type="entry name" value="Peptidase_S8/S53_dom_sf"/>
</dbReference>
<dbReference type="InterPro" id="IPR000209">
    <property type="entry name" value="Peptidase_S8/S53_dom"/>
</dbReference>
<evidence type="ECO:0000259" key="9">
    <source>
        <dbReference type="PROSITE" id="PS51695"/>
    </source>
</evidence>
<dbReference type="Gene3D" id="3.40.50.200">
    <property type="entry name" value="Peptidase S8/S53 domain"/>
    <property type="match status" value="1"/>
</dbReference>
<proteinExistence type="predicted"/>
<evidence type="ECO:0000256" key="3">
    <source>
        <dbReference type="ARBA" id="ARBA00022723"/>
    </source>
</evidence>
<protein>
    <submittedName>
        <fullName evidence="10">Peptidase S53</fullName>
    </submittedName>
</protein>
<accession>A0A2U9IBV1</accession>
<evidence type="ECO:0000256" key="6">
    <source>
        <dbReference type="ARBA" id="ARBA00022837"/>
    </source>
</evidence>
<dbReference type="Proteomes" id="UP000248044">
    <property type="component" value="Chromosome"/>
</dbReference>
<dbReference type="InterPro" id="IPR050819">
    <property type="entry name" value="Tripeptidyl-peptidase_I"/>
</dbReference>
<dbReference type="SUPFAM" id="SSF54897">
    <property type="entry name" value="Protease propeptides/inhibitors"/>
    <property type="match status" value="1"/>
</dbReference>
<dbReference type="PIRSF" id="PIRSF032623">
    <property type="entry name" value="Peptidase_SSO2181_prd"/>
    <property type="match status" value="1"/>
</dbReference>
<dbReference type="GO" id="GO:0008240">
    <property type="term" value="F:tripeptidyl-peptidase activity"/>
    <property type="evidence" value="ECO:0007669"/>
    <property type="project" value="TreeGrafter"/>
</dbReference>
<keyword evidence="7" id="KW-0865">Zymogen</keyword>
<dbReference type="OrthoDB" id="56693at2157"/>
<evidence type="ECO:0000256" key="4">
    <source>
        <dbReference type="ARBA" id="ARBA00022801"/>
    </source>
</evidence>
<dbReference type="Pfam" id="PF09286">
    <property type="entry name" value="Pro-kuma_activ"/>
    <property type="match status" value="1"/>
</dbReference>
<dbReference type="PANTHER" id="PTHR14218">
    <property type="entry name" value="PROTEASE S8 TRIPEPTIDYL PEPTIDASE I CLN2"/>
    <property type="match status" value="1"/>
</dbReference>
<evidence type="ECO:0000256" key="1">
    <source>
        <dbReference type="ARBA" id="ARBA00001913"/>
    </source>
</evidence>
<feature type="transmembrane region" description="Helical" evidence="8">
    <location>
        <begin position="1050"/>
        <end position="1072"/>
    </location>
</feature>
<keyword evidence="8" id="KW-0472">Membrane</keyword>
<keyword evidence="8" id="KW-1133">Transmembrane helix</keyword>
<organism evidence="10 11">
    <name type="scientific">Acidianus brierleyi</name>
    <dbReference type="NCBI Taxonomy" id="41673"/>
    <lineage>
        <taxon>Archaea</taxon>
        <taxon>Thermoproteota</taxon>
        <taxon>Thermoprotei</taxon>
        <taxon>Sulfolobales</taxon>
        <taxon>Sulfolobaceae</taxon>
        <taxon>Acidianus</taxon>
    </lineage>
</organism>
<dbReference type="InterPro" id="IPR015366">
    <property type="entry name" value="S53_propep"/>
</dbReference>
<keyword evidence="3" id="KW-0479">Metal-binding</keyword>
<reference evidence="10 11" key="1">
    <citation type="submission" date="2018-05" db="EMBL/GenBank/DDBJ databases">
        <title>Complete Genome Sequences of Extremely Thermoacidophilic, Metal-Mobilizing Type-Strain Members of the Archaeal Family Sulfolobaceae: Acidianus brierleyi DSM-1651T, Acidianus sulfidivorans DSM-18786T, Metallosphaera hakonensis DSM-7519T, and Metallosphaera prunae DSM-10039T.</title>
        <authorList>
            <person name="Counts J.A."/>
            <person name="Kelly R.M."/>
        </authorList>
    </citation>
    <scope>NUCLEOTIDE SEQUENCE [LARGE SCALE GENOMIC DNA]</scope>
    <source>
        <strain evidence="10 11">DSM 1651</strain>
    </source>
</reference>
<dbReference type="GO" id="GO:0046872">
    <property type="term" value="F:metal ion binding"/>
    <property type="evidence" value="ECO:0007669"/>
    <property type="project" value="UniProtKB-KW"/>
</dbReference>
<dbReference type="RefSeq" id="WP_110269379.1">
    <property type="nucleotide sequence ID" value="NZ_CP029289.2"/>
</dbReference>
<dbReference type="AlphaFoldDB" id="A0A2U9IBV1"/>
<evidence type="ECO:0000313" key="10">
    <source>
        <dbReference type="EMBL" id="AWR93495.1"/>
    </source>
</evidence>
<keyword evidence="11" id="KW-1185">Reference proteome</keyword>
<dbReference type="GeneID" id="36830806"/>
<name>A0A2U9IBV1_9CREN</name>
<keyword evidence="6" id="KW-0106">Calcium</keyword>
<dbReference type="PROSITE" id="PS51695">
    <property type="entry name" value="SEDOLISIN"/>
    <property type="match status" value="1"/>
</dbReference>
<dbReference type="GO" id="GO:0004252">
    <property type="term" value="F:serine-type endopeptidase activity"/>
    <property type="evidence" value="ECO:0007669"/>
    <property type="project" value="InterPro"/>
</dbReference>
<dbReference type="CDD" id="cd04056">
    <property type="entry name" value="Peptidases_S53"/>
    <property type="match status" value="1"/>
</dbReference>
<gene>
    <name evidence="10" type="ORF">DFR85_01580</name>
</gene>
<dbReference type="EMBL" id="CP029289">
    <property type="protein sequence ID" value="AWR93495.1"/>
    <property type="molecule type" value="Genomic_DNA"/>
</dbReference>
<keyword evidence="2" id="KW-0645">Protease</keyword>
<comment type="cofactor">
    <cofactor evidence="1">
        <name>Ca(2+)</name>
        <dbReference type="ChEBI" id="CHEBI:29108"/>
    </cofactor>
</comment>
<dbReference type="InterPro" id="IPR030400">
    <property type="entry name" value="Sedolisin_dom"/>
</dbReference>
<dbReference type="InterPro" id="IPR017001">
    <property type="entry name" value="Pept_S53_physarolisin-II_arc"/>
</dbReference>
<evidence type="ECO:0000256" key="5">
    <source>
        <dbReference type="ARBA" id="ARBA00022825"/>
    </source>
</evidence>
<dbReference type="SUPFAM" id="SSF52743">
    <property type="entry name" value="Subtilisin-like"/>
    <property type="match status" value="1"/>
</dbReference>
<dbReference type="Pfam" id="PF00082">
    <property type="entry name" value="Peptidase_S8"/>
    <property type="match status" value="1"/>
</dbReference>
<dbReference type="GO" id="GO:0006508">
    <property type="term" value="P:proteolysis"/>
    <property type="evidence" value="ECO:0007669"/>
    <property type="project" value="UniProtKB-KW"/>
</dbReference>
<dbReference type="KEGG" id="abri:DFR85_01580"/>
<evidence type="ECO:0000313" key="11">
    <source>
        <dbReference type="Proteomes" id="UP000248044"/>
    </source>
</evidence>
<evidence type="ECO:0000256" key="2">
    <source>
        <dbReference type="ARBA" id="ARBA00022670"/>
    </source>
</evidence>
<feature type="domain" description="Peptidase S53" evidence="9">
    <location>
        <begin position="168"/>
        <end position="513"/>
    </location>
</feature>
<dbReference type="SMART" id="SM00944">
    <property type="entry name" value="Pro-kuma_activ"/>
    <property type="match status" value="1"/>
</dbReference>
<dbReference type="InterPro" id="IPR023828">
    <property type="entry name" value="Peptidase_S8_Ser-AS"/>
</dbReference>
<evidence type="ECO:0000256" key="7">
    <source>
        <dbReference type="ARBA" id="ARBA00023145"/>
    </source>
</evidence>
<evidence type="ECO:0000256" key="8">
    <source>
        <dbReference type="SAM" id="Phobius"/>
    </source>
</evidence>
<keyword evidence="8" id="KW-0812">Transmembrane</keyword>